<keyword evidence="2" id="KW-1185">Reference proteome</keyword>
<dbReference type="EMBL" id="JAMKPW020000014">
    <property type="protein sequence ID" value="KAK8211444.1"/>
    <property type="molecule type" value="Genomic_DNA"/>
</dbReference>
<dbReference type="Proteomes" id="UP001320706">
    <property type="component" value="Unassembled WGS sequence"/>
</dbReference>
<organism evidence="1 2">
    <name type="scientific">Zalaria obscura</name>
    <dbReference type="NCBI Taxonomy" id="2024903"/>
    <lineage>
        <taxon>Eukaryota</taxon>
        <taxon>Fungi</taxon>
        <taxon>Dikarya</taxon>
        <taxon>Ascomycota</taxon>
        <taxon>Pezizomycotina</taxon>
        <taxon>Dothideomycetes</taxon>
        <taxon>Dothideomycetidae</taxon>
        <taxon>Dothideales</taxon>
        <taxon>Zalariaceae</taxon>
        <taxon>Zalaria</taxon>
    </lineage>
</organism>
<sequence>MHALLSFSASHFAWESKSTEVRELSIEHGGIALRGLHDAIGNFSRSNADGVLAGSLLLISQATDWRSWSSLKAGIRSVRAAMSSWRHESSFADYLAQDEVEAVRNSPRQPQTIQQRHVVLQTVINSLQQLRPYLAGSETELSWTAQLLDYVQRLQGSEPAKSTEEQFNHIQRSSSYGGFGYNTSEWGAMPSPGFPPTPYNAQDEDVFGYDASLRSGFVAGPPTVWT</sequence>
<accession>A0ACC3SFF2</accession>
<name>A0ACC3SFF2_9PEZI</name>
<gene>
    <name evidence="1" type="ORF">M8818_003411</name>
</gene>
<proteinExistence type="predicted"/>
<evidence type="ECO:0000313" key="1">
    <source>
        <dbReference type="EMBL" id="KAK8211444.1"/>
    </source>
</evidence>
<protein>
    <submittedName>
        <fullName evidence="1">Uncharacterized protein</fullName>
    </submittedName>
</protein>
<comment type="caution">
    <text evidence="1">The sequence shown here is derived from an EMBL/GenBank/DDBJ whole genome shotgun (WGS) entry which is preliminary data.</text>
</comment>
<reference evidence="1" key="1">
    <citation type="submission" date="2024-02" db="EMBL/GenBank/DDBJ databases">
        <title>Metagenome Assembled Genome of Zalaria obscura JY119.</title>
        <authorList>
            <person name="Vighnesh L."/>
            <person name="Jagadeeshwari U."/>
            <person name="Venkata Ramana C."/>
            <person name="Sasikala C."/>
        </authorList>
    </citation>
    <scope>NUCLEOTIDE SEQUENCE</scope>
    <source>
        <strain evidence="1">JY119</strain>
    </source>
</reference>
<evidence type="ECO:0000313" key="2">
    <source>
        <dbReference type="Proteomes" id="UP001320706"/>
    </source>
</evidence>